<evidence type="ECO:0000313" key="2">
    <source>
        <dbReference type="EMBL" id="PSN66760.1"/>
    </source>
</evidence>
<protein>
    <submittedName>
        <fullName evidence="2">Uncharacterized protein</fullName>
    </submittedName>
</protein>
<reference evidence="2 3" key="1">
    <citation type="journal article" date="2018" name="Front. Microbiol.">
        <title>Genome-Wide Analysis of Corynespora cassiicola Leaf Fall Disease Putative Effectors.</title>
        <authorList>
            <person name="Lopez D."/>
            <person name="Ribeiro S."/>
            <person name="Label P."/>
            <person name="Fumanal B."/>
            <person name="Venisse J.S."/>
            <person name="Kohler A."/>
            <person name="de Oliveira R.R."/>
            <person name="Labutti K."/>
            <person name="Lipzen A."/>
            <person name="Lail K."/>
            <person name="Bauer D."/>
            <person name="Ohm R.A."/>
            <person name="Barry K.W."/>
            <person name="Spatafora J."/>
            <person name="Grigoriev I.V."/>
            <person name="Martin F.M."/>
            <person name="Pujade-Renaud V."/>
        </authorList>
    </citation>
    <scope>NUCLEOTIDE SEQUENCE [LARGE SCALE GENOMIC DNA]</scope>
    <source>
        <strain evidence="2 3">Philippines</strain>
    </source>
</reference>
<gene>
    <name evidence="2" type="ORF">BS50DRAFT_676486</name>
</gene>
<dbReference type="Proteomes" id="UP000240883">
    <property type="component" value="Unassembled WGS sequence"/>
</dbReference>
<name>A0A2T2NMZ7_CORCC</name>
<feature type="compositionally biased region" description="Basic residues" evidence="1">
    <location>
        <begin position="226"/>
        <end position="235"/>
    </location>
</feature>
<evidence type="ECO:0000313" key="3">
    <source>
        <dbReference type="Proteomes" id="UP000240883"/>
    </source>
</evidence>
<dbReference type="Pfam" id="PF11595">
    <property type="entry name" value="DUF3245"/>
    <property type="match status" value="1"/>
</dbReference>
<feature type="compositionally biased region" description="Low complexity" evidence="1">
    <location>
        <begin position="100"/>
        <end position="115"/>
    </location>
</feature>
<keyword evidence="3" id="KW-1185">Reference proteome</keyword>
<dbReference type="OrthoDB" id="3438340at2759"/>
<evidence type="ECO:0000256" key="1">
    <source>
        <dbReference type="SAM" id="MobiDB-lite"/>
    </source>
</evidence>
<dbReference type="AlphaFoldDB" id="A0A2T2NMZ7"/>
<feature type="compositionally biased region" description="Basic and acidic residues" evidence="1">
    <location>
        <begin position="195"/>
        <end position="208"/>
    </location>
</feature>
<feature type="compositionally biased region" description="Acidic residues" evidence="1">
    <location>
        <begin position="154"/>
        <end position="163"/>
    </location>
</feature>
<feature type="compositionally biased region" description="Basic and acidic residues" evidence="1">
    <location>
        <begin position="34"/>
        <end position="50"/>
    </location>
</feature>
<sequence length="243" mass="26489">MSKRNSDGDVLTNKVNLALAKHQKFLSTLLGPKTESDLQREKAAEQQEDKELVEDQVDPEKLGVGGVVPKDVQDGSFTRRMPTSDDKLLQQLIGKKAAKAHLAAKQAPKTTAKPQRYGKPTTKKEESDDEEEGRAAMFKSRKPRPKKAQPVVAPEDDVDEETEDQAKSGLPVRPATNNDPEDVPAKAPLKSASKPTKDDSSEEGDSKPAKKPKTGSFLDEILAERSKKKKKKRGKGKGDAEGA</sequence>
<dbReference type="InterPro" id="IPR021641">
    <property type="entry name" value="DUF3245"/>
</dbReference>
<organism evidence="2 3">
    <name type="scientific">Corynespora cassiicola Philippines</name>
    <dbReference type="NCBI Taxonomy" id="1448308"/>
    <lineage>
        <taxon>Eukaryota</taxon>
        <taxon>Fungi</taxon>
        <taxon>Dikarya</taxon>
        <taxon>Ascomycota</taxon>
        <taxon>Pezizomycotina</taxon>
        <taxon>Dothideomycetes</taxon>
        <taxon>Pleosporomycetidae</taxon>
        <taxon>Pleosporales</taxon>
        <taxon>Corynesporascaceae</taxon>
        <taxon>Corynespora</taxon>
    </lineage>
</organism>
<proteinExistence type="predicted"/>
<feature type="region of interest" description="Disordered" evidence="1">
    <location>
        <begin position="29"/>
        <end position="243"/>
    </location>
</feature>
<accession>A0A2T2NMZ7</accession>
<dbReference type="EMBL" id="KZ678135">
    <property type="protein sequence ID" value="PSN66760.1"/>
    <property type="molecule type" value="Genomic_DNA"/>
</dbReference>